<dbReference type="SUPFAM" id="SSF53300">
    <property type="entry name" value="vWA-like"/>
    <property type="match status" value="1"/>
</dbReference>
<dbReference type="InterPro" id="IPR036465">
    <property type="entry name" value="vWFA_dom_sf"/>
</dbReference>
<dbReference type="EMBL" id="AK370311">
    <property type="protein sequence ID" value="BAK01512.1"/>
    <property type="molecule type" value="mRNA"/>
</dbReference>
<name>F2DDU0_HORVV</name>
<feature type="domain" description="Copine C-terminal" evidence="1">
    <location>
        <begin position="2"/>
        <end position="119"/>
    </location>
</feature>
<dbReference type="InterPro" id="IPR010734">
    <property type="entry name" value="Copine_C"/>
</dbReference>
<dbReference type="AlphaFoldDB" id="F2DDU0"/>
<dbReference type="GO" id="GO:0005544">
    <property type="term" value="F:calcium-dependent phospholipid binding"/>
    <property type="evidence" value="ECO:0007669"/>
    <property type="project" value="InterPro"/>
</dbReference>
<protein>
    <submittedName>
        <fullName evidence="2">Predicted protein</fullName>
    </submittedName>
</protein>
<dbReference type="PANTHER" id="PTHR10857:SF106">
    <property type="entry name" value="C2 DOMAIN-CONTAINING PROTEIN"/>
    <property type="match status" value="1"/>
</dbReference>
<dbReference type="EMBL" id="AK362057">
    <property type="protein sequence ID" value="BAJ93261.1"/>
    <property type="molecule type" value="mRNA"/>
</dbReference>
<evidence type="ECO:0000259" key="1">
    <source>
        <dbReference type="Pfam" id="PF07002"/>
    </source>
</evidence>
<accession>F2DDU0</accession>
<organism evidence="2">
    <name type="scientific">Hordeum vulgare subsp. vulgare</name>
    <name type="common">Domesticated barley</name>
    <dbReference type="NCBI Taxonomy" id="112509"/>
    <lineage>
        <taxon>Eukaryota</taxon>
        <taxon>Viridiplantae</taxon>
        <taxon>Streptophyta</taxon>
        <taxon>Embryophyta</taxon>
        <taxon>Tracheophyta</taxon>
        <taxon>Spermatophyta</taxon>
        <taxon>Magnoliopsida</taxon>
        <taxon>Liliopsida</taxon>
        <taxon>Poales</taxon>
        <taxon>Poaceae</taxon>
        <taxon>BOP clade</taxon>
        <taxon>Pooideae</taxon>
        <taxon>Triticodae</taxon>
        <taxon>Triticeae</taxon>
        <taxon>Hordeinae</taxon>
        <taxon>Hordeum</taxon>
    </lineage>
</organism>
<dbReference type="Pfam" id="PF07002">
    <property type="entry name" value="Copine"/>
    <property type="match status" value="1"/>
</dbReference>
<sequence>MEQCEEFKRSGTHYMILFILTDGEIHDRAEVIDLLVQCNTLPISIIIVGIGEGDFAIMHELDDDNCQMTDSRGNRTQRDLVQFVEFAKFSNNGIALAKEVLEELPRQVAEYYQLVNMSPEDVAKLFKEDDIKRVKMEMEEEEPNPYDRI</sequence>
<evidence type="ECO:0000313" key="2">
    <source>
        <dbReference type="EMBL" id="BAJ93261.1"/>
    </source>
</evidence>
<dbReference type="PANTHER" id="PTHR10857">
    <property type="entry name" value="COPINE"/>
    <property type="match status" value="1"/>
</dbReference>
<dbReference type="InterPro" id="IPR045052">
    <property type="entry name" value="Copine"/>
</dbReference>
<proteinExistence type="evidence at transcript level"/>
<reference evidence="2" key="1">
    <citation type="journal article" date="2011" name="Plant Physiol.">
        <title>Comprehensive sequence analysis of 24,783 barley full-length cDNAs derived from 12 clone libraries.</title>
        <authorList>
            <person name="Matsumoto T."/>
            <person name="Tanaka T."/>
            <person name="Sakai H."/>
            <person name="Amano N."/>
            <person name="Kanamori H."/>
            <person name="Kurita K."/>
            <person name="Kikuta A."/>
            <person name="Kamiya K."/>
            <person name="Yamamoto M."/>
            <person name="Ikawa H."/>
            <person name="Fujii N."/>
            <person name="Hori K."/>
            <person name="Itoh T."/>
            <person name="Sato K."/>
        </authorList>
    </citation>
    <scope>NUCLEOTIDE SEQUENCE</scope>
    <source>
        <tissue evidence="2">Shoot and root</tissue>
    </source>
</reference>